<evidence type="ECO:0000313" key="2">
    <source>
        <dbReference type="Proteomes" id="UP001302126"/>
    </source>
</evidence>
<dbReference type="EMBL" id="MU864362">
    <property type="protein sequence ID" value="KAK4190930.1"/>
    <property type="molecule type" value="Genomic_DNA"/>
</dbReference>
<evidence type="ECO:0008006" key="3">
    <source>
        <dbReference type="Google" id="ProtNLM"/>
    </source>
</evidence>
<dbReference type="AlphaFoldDB" id="A0AAN7AMJ1"/>
<accession>A0AAN7AMJ1</accession>
<reference evidence="1" key="1">
    <citation type="journal article" date="2023" name="Mol. Phylogenet. Evol.">
        <title>Genome-scale phylogeny and comparative genomics of the fungal order Sordariales.</title>
        <authorList>
            <person name="Hensen N."/>
            <person name="Bonometti L."/>
            <person name="Westerberg I."/>
            <person name="Brannstrom I.O."/>
            <person name="Guillou S."/>
            <person name="Cros-Aarteil S."/>
            <person name="Calhoun S."/>
            <person name="Haridas S."/>
            <person name="Kuo A."/>
            <person name="Mondo S."/>
            <person name="Pangilinan J."/>
            <person name="Riley R."/>
            <person name="LaButti K."/>
            <person name="Andreopoulos B."/>
            <person name="Lipzen A."/>
            <person name="Chen C."/>
            <person name="Yan M."/>
            <person name="Daum C."/>
            <person name="Ng V."/>
            <person name="Clum A."/>
            <person name="Steindorff A."/>
            <person name="Ohm R.A."/>
            <person name="Martin F."/>
            <person name="Silar P."/>
            <person name="Natvig D.O."/>
            <person name="Lalanne C."/>
            <person name="Gautier V."/>
            <person name="Ament-Velasquez S.L."/>
            <person name="Kruys A."/>
            <person name="Hutchinson M.I."/>
            <person name="Powell A.J."/>
            <person name="Barry K."/>
            <person name="Miller A.N."/>
            <person name="Grigoriev I.V."/>
            <person name="Debuchy R."/>
            <person name="Gladieux P."/>
            <person name="Hiltunen Thoren M."/>
            <person name="Johannesson H."/>
        </authorList>
    </citation>
    <scope>NUCLEOTIDE SEQUENCE</scope>
    <source>
        <strain evidence="1">PSN309</strain>
    </source>
</reference>
<name>A0AAN7AMJ1_9PEZI</name>
<keyword evidence="2" id="KW-1185">Reference proteome</keyword>
<evidence type="ECO:0000313" key="1">
    <source>
        <dbReference type="EMBL" id="KAK4190930.1"/>
    </source>
</evidence>
<dbReference type="Proteomes" id="UP001302126">
    <property type="component" value="Unassembled WGS sequence"/>
</dbReference>
<reference evidence="1" key="2">
    <citation type="submission" date="2023-05" db="EMBL/GenBank/DDBJ databases">
        <authorList>
            <consortium name="Lawrence Berkeley National Laboratory"/>
            <person name="Steindorff A."/>
            <person name="Hensen N."/>
            <person name="Bonometti L."/>
            <person name="Westerberg I."/>
            <person name="Brannstrom I.O."/>
            <person name="Guillou S."/>
            <person name="Cros-Aarteil S."/>
            <person name="Calhoun S."/>
            <person name="Haridas S."/>
            <person name="Kuo A."/>
            <person name="Mondo S."/>
            <person name="Pangilinan J."/>
            <person name="Riley R."/>
            <person name="Labutti K."/>
            <person name="Andreopoulos B."/>
            <person name="Lipzen A."/>
            <person name="Chen C."/>
            <person name="Yanf M."/>
            <person name="Daum C."/>
            <person name="Ng V."/>
            <person name="Clum A."/>
            <person name="Ohm R."/>
            <person name="Martin F."/>
            <person name="Silar P."/>
            <person name="Natvig D."/>
            <person name="Lalanne C."/>
            <person name="Gautier V."/>
            <person name="Ament-Velasquez S.L."/>
            <person name="Kruys A."/>
            <person name="Hutchinson M.I."/>
            <person name="Powell A.J."/>
            <person name="Barry K."/>
            <person name="Miller A.N."/>
            <person name="Grigoriev I.V."/>
            <person name="Debuchy R."/>
            <person name="Gladieux P."/>
            <person name="Thoren M.H."/>
            <person name="Johannesson H."/>
        </authorList>
    </citation>
    <scope>NUCLEOTIDE SEQUENCE</scope>
    <source>
        <strain evidence="1">PSN309</strain>
    </source>
</reference>
<protein>
    <recommendedName>
        <fullName evidence="3">HNH nuclease domain-containing protein</fullName>
    </recommendedName>
</protein>
<gene>
    <name evidence="1" type="ORF">QBC35DRAFT_448858</name>
</gene>
<sequence length="269" mass="30580">MDLDRPIEVSYAGNFHTTWDGRTLELLPPPWSPLTPDHLIDDVVPHTKAESRVRFVRWIKKEIETVKESELVGGRQPNLDNRKSLRSLYGLLAIAQDRDAFPSCINPRIIRSFFKEANAQGDAILELSDVFDEFRGSLLNNVESLAEFSLTNNVSPSEDRTAADVGAQKEVKTWYDECCILTGCDSPGEPAHIIDVNKELKDGDLATYWKKLRSFYPSLARLDTLVVQGQENANILPFGVEPYRYFNKLNRLALRPISIQQTHRAYSCR</sequence>
<proteinExistence type="predicted"/>
<comment type="caution">
    <text evidence="1">The sequence shown here is derived from an EMBL/GenBank/DDBJ whole genome shotgun (WGS) entry which is preliminary data.</text>
</comment>
<organism evidence="1 2">
    <name type="scientific">Podospora australis</name>
    <dbReference type="NCBI Taxonomy" id="1536484"/>
    <lineage>
        <taxon>Eukaryota</taxon>
        <taxon>Fungi</taxon>
        <taxon>Dikarya</taxon>
        <taxon>Ascomycota</taxon>
        <taxon>Pezizomycotina</taxon>
        <taxon>Sordariomycetes</taxon>
        <taxon>Sordariomycetidae</taxon>
        <taxon>Sordariales</taxon>
        <taxon>Podosporaceae</taxon>
        <taxon>Podospora</taxon>
    </lineage>
</organism>